<sequence>MWIGLMAKIACVSDRAGNMGGILPQVLEVLQQAFLSAILGRHGSFLPPPSSRYLLRYEGRSDQVASLSPSFDALVRKAADAVASPRTVCIVKVVIPDSRTAVTERPFLNGKPTVPKAVWALRCFHEERKRIPLKRRLLHKGLGLRPWPSVVALDRLSLTSQSHHDIDGLNSPLEYLIVGQIGWSANHWSVRTNYDWSLGSPVDRIFVTIIMGGEYQALVVAAIPCRRSAQEFKNSPYTVRQHVQTSQKLWGMTTGVRRVSVATSFHQIVMPGLKGQFMMNMLKGKVTRKRGIK</sequence>
<protein>
    <submittedName>
        <fullName evidence="1">Uncharacterized protein</fullName>
    </submittedName>
</protein>
<keyword evidence="2" id="KW-1185">Reference proteome</keyword>
<dbReference type="Proteomes" id="UP000738349">
    <property type="component" value="Unassembled WGS sequence"/>
</dbReference>
<reference evidence="1" key="1">
    <citation type="journal article" date="2021" name="Nat. Commun.">
        <title>Genetic determinants of endophytism in the Arabidopsis root mycobiome.</title>
        <authorList>
            <person name="Mesny F."/>
            <person name="Miyauchi S."/>
            <person name="Thiergart T."/>
            <person name="Pickel B."/>
            <person name="Atanasova L."/>
            <person name="Karlsson M."/>
            <person name="Huettel B."/>
            <person name="Barry K.W."/>
            <person name="Haridas S."/>
            <person name="Chen C."/>
            <person name="Bauer D."/>
            <person name="Andreopoulos W."/>
            <person name="Pangilinan J."/>
            <person name="LaButti K."/>
            <person name="Riley R."/>
            <person name="Lipzen A."/>
            <person name="Clum A."/>
            <person name="Drula E."/>
            <person name="Henrissat B."/>
            <person name="Kohler A."/>
            <person name="Grigoriev I.V."/>
            <person name="Martin F.M."/>
            <person name="Hacquard S."/>
        </authorList>
    </citation>
    <scope>NUCLEOTIDE SEQUENCE</scope>
    <source>
        <strain evidence="1">MPI-CAGE-AT-0147</strain>
    </source>
</reference>
<evidence type="ECO:0000313" key="1">
    <source>
        <dbReference type="EMBL" id="KAH7176272.1"/>
    </source>
</evidence>
<comment type="caution">
    <text evidence="1">The sequence shown here is derived from an EMBL/GenBank/DDBJ whole genome shotgun (WGS) entry which is preliminary data.</text>
</comment>
<name>A0A9P9FU52_9HYPO</name>
<dbReference type="AlphaFoldDB" id="A0A9P9FU52"/>
<dbReference type="EMBL" id="JAGMUV010000001">
    <property type="protein sequence ID" value="KAH7176272.1"/>
    <property type="molecule type" value="Genomic_DNA"/>
</dbReference>
<gene>
    <name evidence="1" type="ORF">EDB81DRAFT_751652</name>
</gene>
<proteinExistence type="predicted"/>
<organism evidence="1 2">
    <name type="scientific">Dactylonectria macrodidyma</name>
    <dbReference type="NCBI Taxonomy" id="307937"/>
    <lineage>
        <taxon>Eukaryota</taxon>
        <taxon>Fungi</taxon>
        <taxon>Dikarya</taxon>
        <taxon>Ascomycota</taxon>
        <taxon>Pezizomycotina</taxon>
        <taxon>Sordariomycetes</taxon>
        <taxon>Hypocreomycetidae</taxon>
        <taxon>Hypocreales</taxon>
        <taxon>Nectriaceae</taxon>
        <taxon>Dactylonectria</taxon>
    </lineage>
</organism>
<accession>A0A9P9FU52</accession>
<evidence type="ECO:0000313" key="2">
    <source>
        <dbReference type="Proteomes" id="UP000738349"/>
    </source>
</evidence>